<dbReference type="Gene3D" id="3.30.70.420">
    <property type="entry name" value="Hydroxymethylglutaryl-CoA reductase, class I/II, NAD/NADP-binding domain"/>
    <property type="match status" value="1"/>
</dbReference>
<dbReference type="PROSITE" id="PS50156">
    <property type="entry name" value="SSD"/>
    <property type="match status" value="1"/>
</dbReference>
<dbReference type="Pfam" id="PF12349">
    <property type="entry name" value="Sterol-sensing"/>
    <property type="match status" value="1"/>
</dbReference>
<dbReference type="GeneID" id="63828787"/>
<evidence type="ECO:0000256" key="2">
    <source>
        <dbReference type="ARBA" id="ARBA00007661"/>
    </source>
</evidence>
<keyword evidence="13" id="KW-1185">Reference proteome</keyword>
<feature type="transmembrane region" description="Helical" evidence="9">
    <location>
        <begin position="584"/>
        <end position="608"/>
    </location>
</feature>
<comment type="subcellular location">
    <subcellularLocation>
        <location evidence="1 9">Endoplasmic reticulum membrane</location>
        <topology evidence="1 9">Multi-pass membrane protein</topology>
    </subcellularLocation>
</comment>
<evidence type="ECO:0000259" key="11">
    <source>
        <dbReference type="PROSITE" id="PS50156"/>
    </source>
</evidence>
<dbReference type="GO" id="GO:0015936">
    <property type="term" value="P:coenzyme A metabolic process"/>
    <property type="evidence" value="ECO:0007669"/>
    <property type="project" value="InterPro"/>
</dbReference>
<protein>
    <recommendedName>
        <fullName evidence="9">3-hydroxy-3-methylglutaryl coenzyme A reductase</fullName>
        <shortName evidence="9">HMG-CoA reductase</shortName>
        <ecNumber evidence="9">1.1.1.34</ecNumber>
    </recommendedName>
</protein>
<comment type="catalytic activity">
    <reaction evidence="9">
        <text>(R)-mevalonate + 2 NADP(+) + CoA = (3S)-3-hydroxy-3-methylglutaryl-CoA + 2 NADPH + 2 H(+)</text>
        <dbReference type="Rhea" id="RHEA:15989"/>
        <dbReference type="ChEBI" id="CHEBI:15378"/>
        <dbReference type="ChEBI" id="CHEBI:36464"/>
        <dbReference type="ChEBI" id="CHEBI:43074"/>
        <dbReference type="ChEBI" id="CHEBI:57287"/>
        <dbReference type="ChEBI" id="CHEBI:57783"/>
        <dbReference type="ChEBI" id="CHEBI:58349"/>
        <dbReference type="EC" id="1.1.1.34"/>
    </reaction>
</comment>
<dbReference type="InterPro" id="IPR023076">
    <property type="entry name" value="HMG_CoA_Rdtase_CS"/>
</dbReference>
<feature type="transmembrane region" description="Helical" evidence="9">
    <location>
        <begin position="469"/>
        <end position="491"/>
    </location>
</feature>
<dbReference type="UniPathway" id="UPA00058">
    <property type="reaction ID" value="UER00103"/>
</dbReference>
<organism evidence="12 13">
    <name type="scientific">Laetiporus sulphureus 93-53</name>
    <dbReference type="NCBI Taxonomy" id="1314785"/>
    <lineage>
        <taxon>Eukaryota</taxon>
        <taxon>Fungi</taxon>
        <taxon>Dikarya</taxon>
        <taxon>Basidiomycota</taxon>
        <taxon>Agaricomycotina</taxon>
        <taxon>Agaricomycetes</taxon>
        <taxon>Polyporales</taxon>
        <taxon>Laetiporus</taxon>
    </lineage>
</organism>
<reference evidence="12 13" key="1">
    <citation type="journal article" date="2016" name="Mol. Biol. Evol.">
        <title>Comparative Genomics of Early-Diverging Mushroom-Forming Fungi Provides Insights into the Origins of Lignocellulose Decay Capabilities.</title>
        <authorList>
            <person name="Nagy L.G."/>
            <person name="Riley R."/>
            <person name="Tritt A."/>
            <person name="Adam C."/>
            <person name="Daum C."/>
            <person name="Floudas D."/>
            <person name="Sun H."/>
            <person name="Yadav J.S."/>
            <person name="Pangilinan J."/>
            <person name="Larsson K.H."/>
            <person name="Matsuura K."/>
            <person name="Barry K."/>
            <person name="Labutti K."/>
            <person name="Kuo R."/>
            <person name="Ohm R.A."/>
            <person name="Bhattacharya S.S."/>
            <person name="Shirouzu T."/>
            <person name="Yoshinaga Y."/>
            <person name="Martin F.M."/>
            <person name="Grigoriev I.V."/>
            <person name="Hibbett D.S."/>
        </authorList>
    </citation>
    <scope>NUCLEOTIDE SEQUENCE [LARGE SCALE GENOMIC DNA]</scope>
    <source>
        <strain evidence="12 13">93-53</strain>
    </source>
</reference>
<dbReference type="Pfam" id="PF00368">
    <property type="entry name" value="HMG-CoA_red"/>
    <property type="match status" value="1"/>
</dbReference>
<evidence type="ECO:0000256" key="9">
    <source>
        <dbReference type="RuleBase" id="RU361219"/>
    </source>
</evidence>
<dbReference type="InterPro" id="IPR009029">
    <property type="entry name" value="HMG_CoA_Rdtase_sub-bd_dom_sf"/>
</dbReference>
<dbReference type="GO" id="GO:0005778">
    <property type="term" value="C:peroxisomal membrane"/>
    <property type="evidence" value="ECO:0007669"/>
    <property type="project" value="TreeGrafter"/>
</dbReference>
<dbReference type="CDD" id="cd00643">
    <property type="entry name" value="HMG-CoA_reductase_classI"/>
    <property type="match status" value="1"/>
</dbReference>
<evidence type="ECO:0000256" key="6">
    <source>
        <dbReference type="ARBA" id="ARBA00022989"/>
    </source>
</evidence>
<evidence type="ECO:0000256" key="8">
    <source>
        <dbReference type="ARBA" id="ARBA00023136"/>
    </source>
</evidence>
<feature type="transmembrane region" description="Helical" evidence="9">
    <location>
        <begin position="436"/>
        <end position="457"/>
    </location>
</feature>
<dbReference type="InterPro" id="IPR004554">
    <property type="entry name" value="HMG_CoA_Rdtase_eu_arc"/>
</dbReference>
<dbReference type="Gene3D" id="3.90.770.10">
    <property type="entry name" value="3-hydroxy-3-methylglutaryl-coenzyme A Reductase, Chain A, domain 2"/>
    <property type="match status" value="1"/>
</dbReference>
<accession>A0A165BBH2</accession>
<dbReference type="InterPro" id="IPR009023">
    <property type="entry name" value="HMG_CoA_Rdtase_NAD(P)-bd_sf"/>
</dbReference>
<sequence length="1438" mass="154256">MPDGNENHSNVRAFECRIASSKAGLDRRKASSAKAEYQCRSGQEPSVPRRAAAIVSGTYFFIRRFSICVAAGDKQKLCFGREKVEYSGRKTDGSGRGSSQHEAVAERSSRTKNVSAFADVGHQASCAEDWKVGMAGGPGYSLRPTVTVSENNRSTKIFAFIAVFPRDPWRRRVPQPPATLSVCERRHKPVADTQSTKRKHITRRFRMRALVRPLAVHNAFFPIESIVSVFVLATLAYFHILTGIKHSSFFASTYPTNVRPAHARLSADEWVGVSQRDWSDAWKHPEHGMKALELQQIVFKLDEPKAKASTELGSKPSVLSEITQHLPSQLTSLSGEPYSSVCYYPGSNVTGVPCFVSSSADDASSALTLSFVPGAREDWLEALRQVKSVTVDGIEYDLHGAKREETIGEMKSSKWVAYALRATFVRFWELTKKADSLDIVVVLLGYILMHATFLRLWLSSRALGSNFWLSTGIFSSSVTGFLFALTFCRYLNIPLDPIAMTEALPFMVCTVGFDKPLRLARAVLAHSQTLKPQEDGRMKPAGDVVLEALDRVGNVILRDYVLEILVLLVGVNSGVGGLKEFCSVAAVCLGMDCLMVCTFYTAILTIMVEVRRVKLVREMSRSRTSSIVAPSGHVVRPALSKSSKSVTAPKSISERVKAAVLGVKGSLLPDSHGSKALPADENPMTRLKLLLIASFLTLHILNFCTTLTPATALARHNRHSARTAADALPPAPLVDITSPSISSILADLANAEEAGLTSPDLVDPELIVKVAPPVYLHLVPARSVAASKTEAIENFMSSWTDLVGDPVFSKWIVVFLSISVALNGYLLKGIAAGSGLAAMKAVRDKGVRFRSRVRSRVRPEKEEESQEQEHKSVVPAFIIPSAAPVTAVPVQVREPVRPVLSAPLNLASVDLKLREAAIRALPTPAGTLSPSSDAENSFVKESCSTGLRSLEECIDIFENGPRPVSVALSTLSDEEVILLAQNGKIAPYALEKVLGDLERAVLIRRALISRASRTKTLEYSDVPMSGYDYSRVMGACCENVIGYMPIPLGVAGPLKVDGELYPIPMATAEGTLVASTSRGCKALNAGGGVTTVLTYDGMTRGPAIDFPSIVMAAQARAWVESAEGYAVVKEAFESTSRFAKLQNIKCAMAGRTLFVRFATRTGDAMGMNMISKATEKALEAMSKEFPEMVVLALSGNYCTDKKAAAINWIEGRGKSVVAEAVIPGKVVKSVLKTTVEALCNLNTKKNLVGSAMAGSIGGFNAHAANILTAVFLATGQDPAQNVESSQCMTLMEPTNGGEDLLMTITMPCIEVGTIGGGTVLAPQQAILDLLGVKGAHPTNPGQNAQQLARIIASAVMAGELSLISALAAGHLVRAHMAHNRSQANTQANTPSTSRPVTPGLPSPAASTFWAGGATQGVITPVTSGSHSPVPAGYVVDSK</sequence>
<evidence type="ECO:0000256" key="3">
    <source>
        <dbReference type="ARBA" id="ARBA00022692"/>
    </source>
</evidence>
<dbReference type="NCBIfam" id="TIGR00533">
    <property type="entry name" value="HMG_CoA_R_NADP"/>
    <property type="match status" value="1"/>
</dbReference>
<dbReference type="STRING" id="1314785.A0A165BBH2"/>
<dbReference type="EMBL" id="KV427680">
    <property type="protein sequence ID" value="KZT00677.1"/>
    <property type="molecule type" value="Genomic_DNA"/>
</dbReference>
<dbReference type="PRINTS" id="PR00071">
    <property type="entry name" value="HMGCOARDTASE"/>
</dbReference>
<comment type="pathway">
    <text evidence="9">Metabolic intermediate biosynthesis; (R)-mevalonate biosynthesis; (R)-mevalonate from acetyl-CoA: step 3/3.</text>
</comment>
<feature type="transmembrane region" description="Helical" evidence="9">
    <location>
        <begin position="219"/>
        <end position="240"/>
    </location>
</feature>
<dbReference type="InterPro" id="IPR053958">
    <property type="entry name" value="HMGCR/SNAP/NPC1-like_SSD"/>
</dbReference>
<dbReference type="GO" id="GO:0006696">
    <property type="term" value="P:ergosterol biosynthetic process"/>
    <property type="evidence" value="ECO:0007669"/>
    <property type="project" value="TreeGrafter"/>
</dbReference>
<dbReference type="InterPro" id="IPR023282">
    <property type="entry name" value="HMG_CoA_Rdtase_N"/>
</dbReference>
<dbReference type="GO" id="GO:0008299">
    <property type="term" value="P:isoprenoid biosynthetic process"/>
    <property type="evidence" value="ECO:0007669"/>
    <property type="project" value="InterPro"/>
</dbReference>
<dbReference type="RefSeq" id="XP_040758417.1">
    <property type="nucleotide sequence ID" value="XM_040911759.1"/>
</dbReference>
<feature type="compositionally biased region" description="Polar residues" evidence="10">
    <location>
        <begin position="1379"/>
        <end position="1395"/>
    </location>
</feature>
<dbReference type="InterPro" id="IPR023074">
    <property type="entry name" value="HMG_CoA_Rdtase_cat_sf"/>
</dbReference>
<evidence type="ECO:0000256" key="1">
    <source>
        <dbReference type="ARBA" id="ARBA00004477"/>
    </source>
</evidence>
<dbReference type="PROSITE" id="PS00066">
    <property type="entry name" value="HMG_COA_REDUCTASE_1"/>
    <property type="match status" value="1"/>
</dbReference>
<evidence type="ECO:0000256" key="10">
    <source>
        <dbReference type="SAM" id="MobiDB-lite"/>
    </source>
</evidence>
<comment type="similarity">
    <text evidence="2 9">Belongs to the HMG-CoA reductase family.</text>
</comment>
<dbReference type="PROSITE" id="PS01192">
    <property type="entry name" value="HMG_COA_REDUCTASE_3"/>
    <property type="match status" value="1"/>
</dbReference>
<dbReference type="GO" id="GO:0005789">
    <property type="term" value="C:endoplasmic reticulum membrane"/>
    <property type="evidence" value="ECO:0007669"/>
    <property type="project" value="UniProtKB-SubCell"/>
</dbReference>
<name>A0A165BBH2_9APHY</name>
<dbReference type="InterPro" id="IPR000731">
    <property type="entry name" value="SSD"/>
</dbReference>
<dbReference type="InParanoid" id="A0A165BBH2"/>
<dbReference type="SUPFAM" id="SSF56542">
    <property type="entry name" value="Substrate-binding domain of HMG-CoA reductase"/>
    <property type="match status" value="1"/>
</dbReference>
<keyword evidence="5 9" id="KW-0521">NADP</keyword>
<evidence type="ECO:0000256" key="7">
    <source>
        <dbReference type="ARBA" id="ARBA00023002"/>
    </source>
</evidence>
<evidence type="ECO:0000256" key="5">
    <source>
        <dbReference type="ARBA" id="ARBA00022857"/>
    </source>
</evidence>
<feature type="region of interest" description="Disordered" evidence="10">
    <location>
        <begin position="1378"/>
        <end position="1405"/>
    </location>
</feature>
<dbReference type="InterPro" id="IPR002202">
    <property type="entry name" value="HMG_CoA_Rdtase"/>
</dbReference>
<dbReference type="PROSITE" id="PS00318">
    <property type="entry name" value="HMG_COA_REDUCTASE_2"/>
    <property type="match status" value="1"/>
</dbReference>
<dbReference type="Gene3D" id="1.10.3270.10">
    <property type="entry name" value="HMGR, N-terminal domain"/>
    <property type="match status" value="1"/>
</dbReference>
<evidence type="ECO:0000313" key="12">
    <source>
        <dbReference type="EMBL" id="KZT00677.1"/>
    </source>
</evidence>
<dbReference type="SUPFAM" id="SSF55035">
    <property type="entry name" value="NAD-binding domain of HMG-CoA reductase"/>
    <property type="match status" value="1"/>
</dbReference>
<dbReference type="FunCoup" id="A0A165BBH2">
    <property type="interactions" value="186"/>
</dbReference>
<dbReference type="FunFam" id="3.90.770.10:FF:000001">
    <property type="entry name" value="3-hydroxy-3-methylglutaryl coenzyme A reductase"/>
    <property type="match status" value="1"/>
</dbReference>
<dbReference type="PANTHER" id="PTHR10572">
    <property type="entry name" value="3-HYDROXY-3-METHYLGLUTARYL-COENZYME A REDUCTASE"/>
    <property type="match status" value="1"/>
</dbReference>
<dbReference type="EC" id="1.1.1.34" evidence="9"/>
<feature type="region of interest" description="Disordered" evidence="10">
    <location>
        <begin position="87"/>
        <end position="112"/>
    </location>
</feature>
<keyword evidence="3 9" id="KW-0812">Transmembrane</keyword>
<dbReference type="FunFam" id="1.10.3270.10:FF:000001">
    <property type="entry name" value="3-hydroxy-3-methylglutaryl coenzyme A reductase"/>
    <property type="match status" value="1"/>
</dbReference>
<feature type="domain" description="SSD" evidence="11">
    <location>
        <begin position="438"/>
        <end position="606"/>
    </location>
</feature>
<dbReference type="Proteomes" id="UP000076871">
    <property type="component" value="Unassembled WGS sequence"/>
</dbReference>
<feature type="region of interest" description="Disordered" evidence="10">
    <location>
        <begin position="1419"/>
        <end position="1438"/>
    </location>
</feature>
<dbReference type="PROSITE" id="PS50065">
    <property type="entry name" value="HMG_COA_REDUCTASE_4"/>
    <property type="match status" value="1"/>
</dbReference>
<feature type="transmembrane region" description="Helical" evidence="9">
    <location>
        <begin position="560"/>
        <end position="578"/>
    </location>
</feature>
<evidence type="ECO:0000313" key="13">
    <source>
        <dbReference type="Proteomes" id="UP000076871"/>
    </source>
</evidence>
<proteinExistence type="inferred from homology"/>
<evidence type="ECO:0000256" key="4">
    <source>
        <dbReference type="ARBA" id="ARBA00022824"/>
    </source>
</evidence>
<dbReference type="OrthoDB" id="310654at2759"/>
<dbReference type="GO" id="GO:0004420">
    <property type="term" value="F:hydroxymethylglutaryl-CoA reductase (NADPH) activity"/>
    <property type="evidence" value="ECO:0007669"/>
    <property type="project" value="UniProtKB-EC"/>
</dbReference>
<gene>
    <name evidence="12" type="ORF">LAESUDRAFT_753108</name>
</gene>
<dbReference type="FunFam" id="3.30.70.420:FF:000001">
    <property type="entry name" value="3-hydroxy-3-methylglutaryl coenzyme A reductase"/>
    <property type="match status" value="1"/>
</dbReference>
<dbReference type="PANTHER" id="PTHR10572:SF24">
    <property type="entry name" value="3-HYDROXY-3-METHYLGLUTARYL-COENZYME A REDUCTASE"/>
    <property type="match status" value="1"/>
</dbReference>
<keyword evidence="8 9" id="KW-0472">Membrane</keyword>
<keyword evidence="6 9" id="KW-1133">Transmembrane helix</keyword>
<keyword evidence="4 9" id="KW-0256">Endoplasmic reticulum</keyword>
<keyword evidence="7 9" id="KW-0560">Oxidoreductase</keyword>